<evidence type="ECO:0000256" key="6">
    <source>
        <dbReference type="ARBA" id="ARBA00022500"/>
    </source>
</evidence>
<evidence type="ECO:0000259" key="17">
    <source>
        <dbReference type="PROSITE" id="PS50894"/>
    </source>
</evidence>
<dbReference type="SMART" id="SM00073">
    <property type="entry name" value="HPT"/>
    <property type="match status" value="1"/>
</dbReference>
<dbReference type="SUPFAM" id="SSF47226">
    <property type="entry name" value="Histidine-containing phosphotransfer domain, HPT domain"/>
    <property type="match status" value="1"/>
</dbReference>
<feature type="modified residue" description="Phosphohistidine" evidence="14">
    <location>
        <position position="51"/>
    </location>
</feature>
<dbReference type="Pfam" id="PF02518">
    <property type="entry name" value="HATPase_c"/>
    <property type="match status" value="1"/>
</dbReference>
<dbReference type="InterPro" id="IPR036097">
    <property type="entry name" value="HisK_dim/P_sf"/>
</dbReference>
<dbReference type="CDD" id="cd00088">
    <property type="entry name" value="HPT"/>
    <property type="match status" value="1"/>
</dbReference>
<dbReference type="InterPro" id="IPR037006">
    <property type="entry name" value="CheA-like_homodim_sf"/>
</dbReference>
<evidence type="ECO:0000259" key="15">
    <source>
        <dbReference type="PROSITE" id="PS50109"/>
    </source>
</evidence>
<keyword evidence="9" id="KW-0547">Nucleotide-binding</keyword>
<dbReference type="FunFam" id="3.30.565.10:FF:000016">
    <property type="entry name" value="Chemotaxis protein CheA, putative"/>
    <property type="match status" value="1"/>
</dbReference>
<comment type="caution">
    <text evidence="18">The sequence shown here is derived from an EMBL/GenBank/DDBJ whole genome shotgun (WGS) entry which is preliminary data.</text>
</comment>
<comment type="function">
    <text evidence="13">Involved in the transmission of sensory signals from the chemoreceptors to the flagellar motors. CheA is autophosphorylated; it can transfer its phosphate group to either CheB or CheY.</text>
</comment>
<protein>
    <recommendedName>
        <fullName evidence="4">Chemotaxis protein CheA</fullName>
        <ecNumber evidence="3">2.7.13.3</ecNumber>
    </recommendedName>
</protein>
<dbReference type="SUPFAM" id="SSF55052">
    <property type="entry name" value="CheY-binding domain of CheA"/>
    <property type="match status" value="1"/>
</dbReference>
<dbReference type="InterPro" id="IPR008207">
    <property type="entry name" value="Sig_transdc_His_kin_Hpt_dom"/>
</dbReference>
<dbReference type="GO" id="GO:0006935">
    <property type="term" value="P:chemotaxis"/>
    <property type="evidence" value="ECO:0007669"/>
    <property type="project" value="UniProtKB-KW"/>
</dbReference>
<evidence type="ECO:0000256" key="10">
    <source>
        <dbReference type="ARBA" id="ARBA00022777"/>
    </source>
</evidence>
<dbReference type="SMART" id="SM00260">
    <property type="entry name" value="CheW"/>
    <property type="match status" value="1"/>
</dbReference>
<dbReference type="InterPro" id="IPR003594">
    <property type="entry name" value="HATPase_dom"/>
</dbReference>
<evidence type="ECO:0000256" key="12">
    <source>
        <dbReference type="ARBA" id="ARBA00023012"/>
    </source>
</evidence>
<organism evidence="18 19">
    <name type="scientific">Kineothrix alysoides</name>
    <dbReference type="NCBI Taxonomy" id="1469948"/>
    <lineage>
        <taxon>Bacteria</taxon>
        <taxon>Bacillati</taxon>
        <taxon>Bacillota</taxon>
        <taxon>Clostridia</taxon>
        <taxon>Lachnospirales</taxon>
        <taxon>Lachnospiraceae</taxon>
        <taxon>Kineothrix</taxon>
    </lineage>
</organism>
<keyword evidence="6" id="KW-0145">Chemotaxis</keyword>
<dbReference type="Proteomes" id="UP000295718">
    <property type="component" value="Unassembled WGS sequence"/>
</dbReference>
<evidence type="ECO:0000256" key="8">
    <source>
        <dbReference type="ARBA" id="ARBA00022679"/>
    </source>
</evidence>
<dbReference type="SUPFAM" id="SSF50341">
    <property type="entry name" value="CheW-like"/>
    <property type="match status" value="1"/>
</dbReference>
<comment type="subcellular location">
    <subcellularLocation>
        <location evidence="2">Cytoplasm</location>
    </subcellularLocation>
</comment>
<keyword evidence="7 14" id="KW-0597">Phosphoprotein</keyword>
<evidence type="ECO:0000256" key="14">
    <source>
        <dbReference type="PROSITE-ProRule" id="PRU00110"/>
    </source>
</evidence>
<dbReference type="InterPro" id="IPR051315">
    <property type="entry name" value="Bact_Chemotaxis_CheA"/>
</dbReference>
<dbReference type="InterPro" id="IPR036641">
    <property type="entry name" value="HPT_dom_sf"/>
</dbReference>
<dbReference type="InterPro" id="IPR010808">
    <property type="entry name" value="CheA_P2-bd"/>
</dbReference>
<evidence type="ECO:0000256" key="13">
    <source>
        <dbReference type="ARBA" id="ARBA00035100"/>
    </source>
</evidence>
<evidence type="ECO:0000256" key="11">
    <source>
        <dbReference type="ARBA" id="ARBA00022840"/>
    </source>
</evidence>
<dbReference type="Pfam" id="PF02895">
    <property type="entry name" value="H-kinase_dim"/>
    <property type="match status" value="1"/>
</dbReference>
<dbReference type="PROSITE" id="PS50109">
    <property type="entry name" value="HIS_KIN"/>
    <property type="match status" value="1"/>
</dbReference>
<dbReference type="PROSITE" id="PS50894">
    <property type="entry name" value="HPT"/>
    <property type="match status" value="1"/>
</dbReference>
<dbReference type="PRINTS" id="PR00344">
    <property type="entry name" value="BCTRLSENSOR"/>
</dbReference>
<evidence type="ECO:0000313" key="18">
    <source>
        <dbReference type="EMBL" id="TCL57981.1"/>
    </source>
</evidence>
<evidence type="ECO:0000259" key="16">
    <source>
        <dbReference type="PROSITE" id="PS50851"/>
    </source>
</evidence>
<sequence length="690" mass="77942">MSDQFTNEPMLDMYIFETSQLIEQLEQSILSSEKESCFTPAAINEIFRIMHTIKGSSAIMMFHNISTLAHTMEDMFYFLREEKPQKVDCSSLSDFVLDGVDFIKVEVEKIKNGDEPDGDATILIENLNLFLSNLKKENEIADSGKKEKNIPKKPQQYYISQEKVPVTEYKYRFRARIYFEEGCEMENIRAYTILHNIKDYTEEFYTIPEDVIDADDSAEIIRQDGFSVYFKTNHTYEQMNEFFQQTIFLKSLELVSLETEEEYGEYKAKKRDTIRDSLVKEISSGYVSVSGKETDKVSHSSAVQNIISVSVAKLDKLMDIVGEMVIAEAMVTQNPDLQGLVLDNFQKAAGQLNKITSELQDTVMSIRMVPLSPTFQKMHRIVRDMCKQLNKEVDLKIIGEETEVDKNIIEHISDPLMHLVRNALDHGIEPSEERRQAGKDKTGTVILEAKNSGSDVLIIVQDDGKGLDREKILKKARENNLLYKKEEDMAEQEIFNMILAPGFSTKESVSEFSGRGVGMDVVNRNIETIGGTLSVNSISGKGTTITLAIPLTLAIIDGMNIKVGRSSYTIPTISIKESLRPDEKDIIIDPEGNEMLMIRGQCFPILRLHESYKVETAVTQFKEGIMIVVEQDGRTICIFADELLGQQQVVVKSLPVYIQKMRKIKGLAGCTLLGDGSISLILDVAGLVNF</sequence>
<dbReference type="InterPro" id="IPR002545">
    <property type="entry name" value="CheW-lke_dom"/>
</dbReference>
<dbReference type="PANTHER" id="PTHR43395">
    <property type="entry name" value="SENSOR HISTIDINE KINASE CHEA"/>
    <property type="match status" value="1"/>
</dbReference>
<dbReference type="PROSITE" id="PS50851">
    <property type="entry name" value="CHEW"/>
    <property type="match status" value="1"/>
</dbReference>
<dbReference type="PANTHER" id="PTHR43395:SF10">
    <property type="entry name" value="CHEMOTAXIS PROTEIN CHEA"/>
    <property type="match status" value="1"/>
</dbReference>
<evidence type="ECO:0000256" key="5">
    <source>
        <dbReference type="ARBA" id="ARBA00022490"/>
    </source>
</evidence>
<dbReference type="Gene3D" id="2.30.30.40">
    <property type="entry name" value="SH3 Domains"/>
    <property type="match status" value="1"/>
</dbReference>
<dbReference type="EMBL" id="SLUO01000007">
    <property type="protein sequence ID" value="TCL57981.1"/>
    <property type="molecule type" value="Genomic_DNA"/>
</dbReference>
<keyword evidence="11" id="KW-0067">ATP-binding</keyword>
<evidence type="ECO:0000256" key="4">
    <source>
        <dbReference type="ARBA" id="ARBA00021495"/>
    </source>
</evidence>
<dbReference type="OrthoDB" id="9803176at2"/>
<evidence type="ECO:0000313" key="19">
    <source>
        <dbReference type="Proteomes" id="UP000295718"/>
    </source>
</evidence>
<dbReference type="Pfam" id="PF01584">
    <property type="entry name" value="CheW"/>
    <property type="match status" value="1"/>
</dbReference>
<evidence type="ECO:0000256" key="9">
    <source>
        <dbReference type="ARBA" id="ARBA00022741"/>
    </source>
</evidence>
<keyword evidence="5" id="KW-0963">Cytoplasm</keyword>
<dbReference type="GO" id="GO:0000155">
    <property type="term" value="F:phosphorelay sensor kinase activity"/>
    <property type="evidence" value="ECO:0007669"/>
    <property type="project" value="InterPro"/>
</dbReference>
<dbReference type="AlphaFoldDB" id="A0A4R1QWW1"/>
<dbReference type="SMART" id="SM00387">
    <property type="entry name" value="HATPase_c"/>
    <property type="match status" value="1"/>
</dbReference>
<name>A0A4R1QWW1_9FIRM</name>
<dbReference type="SMART" id="SM01231">
    <property type="entry name" value="H-kinase_dim"/>
    <property type="match status" value="1"/>
</dbReference>
<dbReference type="STRING" id="1469948.GCA_000732725_02216"/>
<dbReference type="InterPro" id="IPR036061">
    <property type="entry name" value="CheW-like_dom_sf"/>
</dbReference>
<dbReference type="Pfam" id="PF07194">
    <property type="entry name" value="P2"/>
    <property type="match status" value="1"/>
</dbReference>
<feature type="domain" description="HPt" evidence="17">
    <location>
        <begin position="3"/>
        <end position="110"/>
    </location>
</feature>
<dbReference type="InterPro" id="IPR004358">
    <property type="entry name" value="Sig_transdc_His_kin-like_C"/>
</dbReference>
<proteinExistence type="predicted"/>
<dbReference type="EC" id="2.7.13.3" evidence="3"/>
<reference evidence="18 19" key="1">
    <citation type="submission" date="2019-03" db="EMBL/GenBank/DDBJ databases">
        <title>Genomic Encyclopedia of Type Strains, Phase IV (KMG-IV): sequencing the most valuable type-strain genomes for metagenomic binning, comparative biology and taxonomic classification.</title>
        <authorList>
            <person name="Goeker M."/>
        </authorList>
    </citation>
    <scope>NUCLEOTIDE SEQUENCE [LARGE SCALE GENOMIC DNA]</scope>
    <source>
        <strain evidence="18 19">DSM 100556</strain>
    </source>
</reference>
<accession>A0A4R1QWW1</accession>
<gene>
    <name evidence="18" type="ORF">EDD76_10795</name>
</gene>
<evidence type="ECO:0000256" key="3">
    <source>
        <dbReference type="ARBA" id="ARBA00012438"/>
    </source>
</evidence>
<dbReference type="SUPFAM" id="SSF47384">
    <property type="entry name" value="Homodimeric domain of signal transducing histidine kinase"/>
    <property type="match status" value="1"/>
</dbReference>
<dbReference type="Gene3D" id="1.20.120.160">
    <property type="entry name" value="HPT domain"/>
    <property type="match status" value="1"/>
</dbReference>
<dbReference type="CDD" id="cd16916">
    <property type="entry name" value="HATPase_CheA-like"/>
    <property type="match status" value="1"/>
</dbReference>
<dbReference type="GO" id="GO:0005737">
    <property type="term" value="C:cytoplasm"/>
    <property type="evidence" value="ECO:0007669"/>
    <property type="project" value="UniProtKB-SubCell"/>
</dbReference>
<evidence type="ECO:0000256" key="1">
    <source>
        <dbReference type="ARBA" id="ARBA00000085"/>
    </source>
</evidence>
<dbReference type="InterPro" id="IPR037052">
    <property type="entry name" value="CheA-like_P2_sf"/>
</dbReference>
<dbReference type="Gene3D" id="3.30.70.1110">
    <property type="entry name" value="Histidine kinase CheA-like, P2 response regulator-binding domain"/>
    <property type="match status" value="1"/>
</dbReference>
<dbReference type="GO" id="GO:0005524">
    <property type="term" value="F:ATP binding"/>
    <property type="evidence" value="ECO:0007669"/>
    <property type="project" value="UniProtKB-KW"/>
</dbReference>
<dbReference type="Pfam" id="PF01627">
    <property type="entry name" value="Hpt"/>
    <property type="match status" value="1"/>
</dbReference>
<dbReference type="SUPFAM" id="SSF55874">
    <property type="entry name" value="ATPase domain of HSP90 chaperone/DNA topoisomerase II/histidine kinase"/>
    <property type="match status" value="1"/>
</dbReference>
<feature type="domain" description="CheW-like" evidence="16">
    <location>
        <begin position="555"/>
        <end position="690"/>
    </location>
</feature>
<dbReference type="CDD" id="cd00731">
    <property type="entry name" value="CheA_reg"/>
    <property type="match status" value="1"/>
</dbReference>
<dbReference type="InterPro" id="IPR004105">
    <property type="entry name" value="CheA-like_dim"/>
</dbReference>
<comment type="catalytic activity">
    <reaction evidence="1">
        <text>ATP + protein L-histidine = ADP + protein N-phospho-L-histidine.</text>
        <dbReference type="EC" id="2.7.13.3"/>
    </reaction>
</comment>
<dbReference type="RefSeq" id="WP_031390903.1">
    <property type="nucleotide sequence ID" value="NZ_JPNB01000002.1"/>
</dbReference>
<keyword evidence="8" id="KW-0808">Transferase</keyword>
<feature type="domain" description="Histidine kinase" evidence="15">
    <location>
        <begin position="351"/>
        <end position="553"/>
    </location>
</feature>
<dbReference type="InterPro" id="IPR005467">
    <property type="entry name" value="His_kinase_dom"/>
</dbReference>
<evidence type="ECO:0000256" key="2">
    <source>
        <dbReference type="ARBA" id="ARBA00004496"/>
    </source>
</evidence>
<keyword evidence="10 18" id="KW-0418">Kinase</keyword>
<dbReference type="Gene3D" id="1.10.287.560">
    <property type="entry name" value="Histidine kinase CheA-like, homodimeric domain"/>
    <property type="match status" value="1"/>
</dbReference>
<keyword evidence="12" id="KW-0902">Two-component regulatory system</keyword>
<evidence type="ECO:0000256" key="7">
    <source>
        <dbReference type="ARBA" id="ARBA00022553"/>
    </source>
</evidence>
<dbReference type="Gene3D" id="3.30.565.10">
    <property type="entry name" value="Histidine kinase-like ATPase, C-terminal domain"/>
    <property type="match status" value="1"/>
</dbReference>
<keyword evidence="19" id="KW-1185">Reference proteome</keyword>
<dbReference type="InterPro" id="IPR035891">
    <property type="entry name" value="CheY-binding_CheA"/>
</dbReference>
<dbReference type="InterPro" id="IPR036890">
    <property type="entry name" value="HATPase_C_sf"/>
</dbReference>